<dbReference type="OrthoDB" id="6287168at2759"/>
<proteinExistence type="predicted"/>
<sequence>MSSSAAVKQRRRESDAKWRANIANCYNSLKNIVLMNKTPVRKKVSKALILQETENHRNFLEDLLESLLCEKAKVLGLKKIPPEDSLTAVKARFIEENSKYIPKRPYTRRILKPDITLDSPLSAGKKQLTAKHRQGINERLNKVATRRKSQLAKNVNKSSGYSFKTKVVQEKRSRPPCPPLPQPTQTITYNVRPAVKGRPPKPTSLFNTRLKEASASKSPIVTCVLTGNDKPGLHFRVSSQPVSGPSPVKLSHVLTPTKAVNDVQLNHSTPSQAASNQVEDLLLCTESLDDLEDWDKSLEQTPRTSTARPSGRKRVRRHLYSSEFSNDAMSKKENCNPERQFNVYDNVAPISLSPSPRCRRRLDQLYDQITQDGEIEPDRVSPSSDQSCQDFDGYLQFYKDMVADIDGATGLTNVTVTLSEIWGSMSENERDMYRERAHQSLGDQHVSNNLKDPYLPLLEKEEGLLEDCSSFLLNEASCFASPSFDLTLPDDPQLWQLTDLNATDEMAILSEHTGRYALDDLSSEVPNCEPTEDIHLGEVQEVPTLEAIVTDQGTPDKGIVVGNDAFFGVLDGDDTLPYGLF</sequence>
<dbReference type="InterPro" id="IPR011598">
    <property type="entry name" value="bHLH_dom"/>
</dbReference>
<dbReference type="Proteomes" id="UP000749559">
    <property type="component" value="Unassembled WGS sequence"/>
</dbReference>
<organism evidence="1 2">
    <name type="scientific">Owenia fusiformis</name>
    <name type="common">Polychaete worm</name>
    <dbReference type="NCBI Taxonomy" id="6347"/>
    <lineage>
        <taxon>Eukaryota</taxon>
        <taxon>Metazoa</taxon>
        <taxon>Spiralia</taxon>
        <taxon>Lophotrochozoa</taxon>
        <taxon>Annelida</taxon>
        <taxon>Polychaeta</taxon>
        <taxon>Sedentaria</taxon>
        <taxon>Canalipalpata</taxon>
        <taxon>Sabellida</taxon>
        <taxon>Oweniida</taxon>
        <taxon>Oweniidae</taxon>
        <taxon>Owenia</taxon>
    </lineage>
</organism>
<dbReference type="SUPFAM" id="SSF47095">
    <property type="entry name" value="HMG-box"/>
    <property type="match status" value="1"/>
</dbReference>
<dbReference type="CDD" id="cd00083">
    <property type="entry name" value="bHLH_SF"/>
    <property type="match status" value="1"/>
</dbReference>
<dbReference type="GO" id="GO:0071300">
    <property type="term" value="P:cellular response to retinoic acid"/>
    <property type="evidence" value="ECO:0007669"/>
    <property type="project" value="InterPro"/>
</dbReference>
<dbReference type="SUPFAM" id="SSF47459">
    <property type="entry name" value="HLH, helix-loop-helix DNA-binding domain"/>
    <property type="match status" value="1"/>
</dbReference>
<dbReference type="GO" id="GO:0046983">
    <property type="term" value="F:protein dimerization activity"/>
    <property type="evidence" value="ECO:0007669"/>
    <property type="project" value="InterPro"/>
</dbReference>
<accession>A0A8J1T5G6</accession>
<dbReference type="InterPro" id="IPR036910">
    <property type="entry name" value="HMG_box_dom_sf"/>
</dbReference>
<dbReference type="PANTHER" id="PTHR35254">
    <property type="entry name" value="STIMULATED BY RETINOIC ACID GENE 8 PROTEIN HOMOLOG"/>
    <property type="match status" value="1"/>
</dbReference>
<protein>
    <submittedName>
        <fullName evidence="1">Uncharacterized protein</fullName>
    </submittedName>
</protein>
<dbReference type="PANTHER" id="PTHR35254:SF1">
    <property type="entry name" value="STIMULATED BY RETINOIC ACID GENE 8 PROTEIN HOMOLOG"/>
    <property type="match status" value="1"/>
</dbReference>
<dbReference type="GO" id="GO:0051321">
    <property type="term" value="P:meiotic cell cycle"/>
    <property type="evidence" value="ECO:0007669"/>
    <property type="project" value="InterPro"/>
</dbReference>
<evidence type="ECO:0000313" key="2">
    <source>
        <dbReference type="Proteomes" id="UP000749559"/>
    </source>
</evidence>
<evidence type="ECO:0000313" key="1">
    <source>
        <dbReference type="EMBL" id="CAH1784456.1"/>
    </source>
</evidence>
<dbReference type="PROSITE" id="PS50888">
    <property type="entry name" value="BHLH"/>
    <property type="match status" value="1"/>
</dbReference>
<keyword evidence="2" id="KW-1185">Reference proteome</keyword>
<dbReference type="CDD" id="cd00084">
    <property type="entry name" value="HMG-box_SF"/>
    <property type="match status" value="1"/>
</dbReference>
<name>A0A8J1T5G6_OWEFU</name>
<dbReference type="InterPro" id="IPR036638">
    <property type="entry name" value="HLH_DNA-bd_sf"/>
</dbReference>
<reference evidence="1" key="1">
    <citation type="submission" date="2022-03" db="EMBL/GenBank/DDBJ databases">
        <authorList>
            <person name="Martin C."/>
        </authorList>
    </citation>
    <scope>NUCLEOTIDE SEQUENCE</scope>
</reference>
<dbReference type="EMBL" id="CAIIXF020000005">
    <property type="protein sequence ID" value="CAH1784456.1"/>
    <property type="molecule type" value="Genomic_DNA"/>
</dbReference>
<gene>
    <name evidence="1" type="ORF">OFUS_LOCUS10649</name>
</gene>
<comment type="caution">
    <text evidence="1">The sequence shown here is derived from an EMBL/GenBank/DDBJ whole genome shotgun (WGS) entry which is preliminary data.</text>
</comment>
<dbReference type="AlphaFoldDB" id="A0A8J1T5G6"/>
<dbReference type="InterPro" id="IPR033537">
    <property type="entry name" value="Stra8"/>
</dbReference>